<protein>
    <submittedName>
        <fullName evidence="1">Uncharacterized protein</fullName>
    </submittedName>
</protein>
<evidence type="ECO:0000313" key="1">
    <source>
        <dbReference type="EMBL" id="KAF4683434.1"/>
    </source>
</evidence>
<gene>
    <name evidence="1" type="ORF">FOZ60_009130</name>
</gene>
<sequence length="350" mass="40245">MAVDLDRVRGRRLSYNVTIVPLSLDGNSQTVEDLRAFIHSLPSGTSIYTARTPEEWDYCILREEQPRLDTTLKVFSHLYRSREGLSIPGQINRFFYSSCCRAYRRLVGEDLPEHRTARLVAALSGECGYCPSPLATTWRWFDVFRKTGLYRTPDDEHPSYCIQSEQEQKDTRWHLEDYVYSQRRFSQEPLEVRQAYRNFAKDVLWRRNDEGDLKRLSYELDELEWREGRKSVVFVQADAMDFLCENAGRQGKVTTEQKSARKSGMVCGHSIRNAREDHSYPKLVGGEFTRRHLPRQASHSGATLLGWISVGVLCRSVCLAHNALTRMEVKFGDAMVAEARAMDGSSVVVD</sequence>
<dbReference type="EMBL" id="JABANP010000367">
    <property type="protein sequence ID" value="KAF4683434.1"/>
    <property type="molecule type" value="Genomic_DNA"/>
</dbReference>
<dbReference type="OrthoDB" id="420776at2759"/>
<organism evidence="1 2">
    <name type="scientific">Perkinsus olseni</name>
    <name type="common">Perkinsus atlanticus</name>
    <dbReference type="NCBI Taxonomy" id="32597"/>
    <lineage>
        <taxon>Eukaryota</taxon>
        <taxon>Sar</taxon>
        <taxon>Alveolata</taxon>
        <taxon>Perkinsozoa</taxon>
        <taxon>Perkinsea</taxon>
        <taxon>Perkinsida</taxon>
        <taxon>Perkinsidae</taxon>
        <taxon>Perkinsus</taxon>
    </lineage>
</organism>
<dbReference type="Proteomes" id="UP000541610">
    <property type="component" value="Unassembled WGS sequence"/>
</dbReference>
<evidence type="ECO:0000313" key="2">
    <source>
        <dbReference type="Proteomes" id="UP000541610"/>
    </source>
</evidence>
<reference evidence="1 2" key="1">
    <citation type="submission" date="2020-04" db="EMBL/GenBank/DDBJ databases">
        <title>Perkinsus olseni comparative genomics.</title>
        <authorList>
            <person name="Bogema D.R."/>
        </authorList>
    </citation>
    <scope>NUCLEOTIDE SEQUENCE [LARGE SCALE GENOMIC DNA]</scope>
    <source>
        <strain evidence="1">00978-12</strain>
    </source>
</reference>
<comment type="caution">
    <text evidence="1">The sequence shown here is derived from an EMBL/GenBank/DDBJ whole genome shotgun (WGS) entry which is preliminary data.</text>
</comment>
<proteinExistence type="predicted"/>
<dbReference type="AlphaFoldDB" id="A0A7J6NI33"/>
<accession>A0A7J6NI33</accession>
<name>A0A7J6NI33_PEROL</name>